<comment type="caution">
    <text evidence="26">The sequence shown here is derived from an EMBL/GenBank/DDBJ whole genome shotgun (WGS) entry which is preliminary data.</text>
</comment>
<feature type="domain" description="Integrin alpha second immunoglobulin-like" evidence="24">
    <location>
        <begin position="612"/>
        <end position="744"/>
    </location>
</feature>
<feature type="region of interest" description="Disordered" evidence="22">
    <location>
        <begin position="1012"/>
        <end position="1033"/>
    </location>
</feature>
<dbReference type="InterPro" id="IPR032695">
    <property type="entry name" value="Integrin_dom_sf"/>
</dbReference>
<dbReference type="InterPro" id="IPR000413">
    <property type="entry name" value="Integrin_alpha"/>
</dbReference>
<gene>
    <name evidence="26" type="primary">Itgav</name>
    <name evidence="26" type="ORF">PROATE_R00973</name>
</gene>
<feature type="transmembrane region" description="Helical" evidence="21">
    <location>
        <begin position="979"/>
        <end position="1001"/>
    </location>
</feature>
<dbReference type="Gene3D" id="1.20.5.930">
    <property type="entry name" value="Bicelle-embedded integrin alpha(iib) transmembrane segment"/>
    <property type="match status" value="1"/>
</dbReference>
<keyword evidence="6" id="KW-0479">Metal-binding</keyword>
<keyword evidence="27" id="KW-1185">Reference proteome</keyword>
<evidence type="ECO:0000256" key="17">
    <source>
        <dbReference type="ARBA" id="ARBA00023180"/>
    </source>
</evidence>
<keyword evidence="4" id="KW-0165">Cleavage on pair of basic residues</keyword>
<dbReference type="InterPro" id="IPR013649">
    <property type="entry name" value="Integrin_alpha_Ig-like_1"/>
</dbReference>
<evidence type="ECO:0000256" key="18">
    <source>
        <dbReference type="ARBA" id="ARBA00068422"/>
    </source>
</evidence>
<evidence type="ECO:0000256" key="14">
    <source>
        <dbReference type="ARBA" id="ARBA00023136"/>
    </source>
</evidence>
<protein>
    <recommendedName>
        <fullName evidence="18">Integrin alpha-V</fullName>
    </recommendedName>
    <alternativeName>
        <fullName evidence="19">Vitronectin receptor subunit alpha</fullName>
    </alternativeName>
</protein>
<evidence type="ECO:0000256" key="13">
    <source>
        <dbReference type="ARBA" id="ARBA00023037"/>
    </source>
</evidence>
<evidence type="ECO:0000256" key="8">
    <source>
        <dbReference type="ARBA" id="ARBA00022737"/>
    </source>
</evidence>
<dbReference type="GO" id="GO:0008305">
    <property type="term" value="C:integrin complex"/>
    <property type="evidence" value="ECO:0007669"/>
    <property type="project" value="InterPro"/>
</dbReference>
<feature type="non-terminal residue" evidence="26">
    <location>
        <position position="1"/>
    </location>
</feature>
<evidence type="ECO:0000256" key="9">
    <source>
        <dbReference type="ARBA" id="ARBA00022837"/>
    </source>
</evidence>
<evidence type="ECO:0000259" key="23">
    <source>
        <dbReference type="Pfam" id="PF08441"/>
    </source>
</evidence>
<dbReference type="SMART" id="SM00191">
    <property type="entry name" value="Int_alpha"/>
    <property type="match status" value="5"/>
</dbReference>
<evidence type="ECO:0000259" key="25">
    <source>
        <dbReference type="Pfam" id="PF20806"/>
    </source>
</evidence>
<feature type="repeat" description="FG-GAP" evidence="20">
    <location>
        <begin position="339"/>
        <end position="396"/>
    </location>
</feature>
<proteinExistence type="inferred from homology"/>
<dbReference type="SUPFAM" id="SSF69179">
    <property type="entry name" value="Integrin domains"/>
    <property type="match status" value="3"/>
</dbReference>
<feature type="repeat" description="FG-GAP" evidence="20">
    <location>
        <begin position="400"/>
        <end position="463"/>
    </location>
</feature>
<feature type="compositionally biased region" description="Basic and acidic residues" evidence="22">
    <location>
        <begin position="1012"/>
        <end position="1027"/>
    </location>
</feature>
<evidence type="ECO:0000256" key="5">
    <source>
        <dbReference type="ARBA" id="ARBA00022692"/>
    </source>
</evidence>
<dbReference type="FunFam" id="2.60.40.1530:FF:000002">
    <property type="entry name" value="integrin alpha-V isoform X2"/>
    <property type="match status" value="1"/>
</dbReference>
<dbReference type="InterPro" id="IPR018184">
    <property type="entry name" value="Integrin_alpha_C_CS"/>
</dbReference>
<keyword evidence="7" id="KW-0732">Signal</keyword>
<comment type="similarity">
    <text evidence="3 21">Belongs to the integrin alpha chain family.</text>
</comment>
<dbReference type="InterPro" id="IPR048285">
    <property type="entry name" value="Integrin_alpha_Ig-like_2"/>
</dbReference>
<dbReference type="FunFam" id="2.60.40.1460:FF:000001">
    <property type="entry name" value="Integrin, alpha V"/>
    <property type="match status" value="1"/>
</dbReference>
<dbReference type="Gene3D" id="2.60.40.1530">
    <property type="entry name" value="ntegrin, alpha v. Chain A, domain 4"/>
    <property type="match status" value="1"/>
</dbReference>
<dbReference type="FunFam" id="1.20.5.930:FF:000001">
    <property type="entry name" value="Integrin subunit alpha V"/>
    <property type="match status" value="1"/>
</dbReference>
<keyword evidence="15" id="KW-1015">Disulfide bond</keyword>
<dbReference type="Gene3D" id="2.60.40.1510">
    <property type="entry name" value="ntegrin, alpha v. Chain A, domain 3"/>
    <property type="match status" value="1"/>
</dbReference>
<comment type="subcellular location">
    <subcellularLocation>
        <location evidence="1">Cell junction</location>
        <location evidence="1">Focal adhesion</location>
    </subcellularLocation>
    <subcellularLocation>
        <location evidence="2 21">Membrane</location>
        <topology evidence="2 21">Single-pass type I membrane protein</topology>
    </subcellularLocation>
</comment>
<keyword evidence="9" id="KW-0106">Calcium</keyword>
<feature type="domain" description="Integrin alpha first immunoglubulin-like" evidence="23">
    <location>
        <begin position="448"/>
        <end position="552"/>
    </location>
</feature>
<keyword evidence="5 21" id="KW-0812">Transmembrane</keyword>
<dbReference type="InterPro" id="IPR028994">
    <property type="entry name" value="Integrin_alpha_N"/>
</dbReference>
<evidence type="ECO:0000256" key="10">
    <source>
        <dbReference type="ARBA" id="ARBA00022889"/>
    </source>
</evidence>
<dbReference type="PROSITE" id="PS51470">
    <property type="entry name" value="FG_GAP"/>
    <property type="match status" value="7"/>
</dbReference>
<dbReference type="Gene3D" id="2.130.10.130">
    <property type="entry name" value="Integrin alpha, N-terminal"/>
    <property type="match status" value="1"/>
</dbReference>
<keyword evidence="12 21" id="KW-1133">Transmembrane helix</keyword>
<dbReference type="OrthoDB" id="5317514at2759"/>
<feature type="repeat" description="FG-GAP" evidence="20">
    <location>
        <begin position="218"/>
        <end position="272"/>
    </location>
</feature>
<dbReference type="GO" id="GO:0098609">
    <property type="term" value="P:cell-cell adhesion"/>
    <property type="evidence" value="ECO:0007669"/>
    <property type="project" value="TreeGrafter"/>
</dbReference>
<dbReference type="Proteomes" id="UP000562415">
    <property type="component" value="Unassembled WGS sequence"/>
</dbReference>
<evidence type="ECO:0000256" key="2">
    <source>
        <dbReference type="ARBA" id="ARBA00004479"/>
    </source>
</evidence>
<evidence type="ECO:0000256" key="16">
    <source>
        <dbReference type="ARBA" id="ARBA00023170"/>
    </source>
</evidence>
<keyword evidence="13 21" id="KW-0401">Integrin</keyword>
<evidence type="ECO:0000256" key="12">
    <source>
        <dbReference type="ARBA" id="ARBA00022989"/>
    </source>
</evidence>
<dbReference type="Pfam" id="PF08441">
    <property type="entry name" value="Integrin_A_Ig_1"/>
    <property type="match status" value="1"/>
</dbReference>
<evidence type="ECO:0000259" key="24">
    <source>
        <dbReference type="Pfam" id="PF20805"/>
    </source>
</evidence>
<keyword evidence="11" id="KW-0965">Cell junction</keyword>
<dbReference type="PANTHER" id="PTHR23220">
    <property type="entry name" value="INTEGRIN ALPHA"/>
    <property type="match status" value="1"/>
</dbReference>
<evidence type="ECO:0000256" key="1">
    <source>
        <dbReference type="ARBA" id="ARBA00004246"/>
    </source>
</evidence>
<dbReference type="Pfam" id="PF01839">
    <property type="entry name" value="FG-GAP"/>
    <property type="match status" value="3"/>
</dbReference>
<evidence type="ECO:0000256" key="11">
    <source>
        <dbReference type="ARBA" id="ARBA00022949"/>
    </source>
</evidence>
<evidence type="ECO:0000256" key="19">
    <source>
        <dbReference type="ARBA" id="ARBA00082120"/>
    </source>
</evidence>
<dbReference type="GO" id="GO:0033627">
    <property type="term" value="P:cell adhesion mediated by integrin"/>
    <property type="evidence" value="ECO:0007669"/>
    <property type="project" value="TreeGrafter"/>
</dbReference>
<dbReference type="GO" id="GO:0009897">
    <property type="term" value="C:external side of plasma membrane"/>
    <property type="evidence" value="ECO:0007669"/>
    <property type="project" value="TreeGrafter"/>
</dbReference>
<dbReference type="Pfam" id="PF20806">
    <property type="entry name" value="Integrin_A_Ig_3"/>
    <property type="match status" value="1"/>
</dbReference>
<evidence type="ECO:0000256" key="22">
    <source>
        <dbReference type="SAM" id="MobiDB-lite"/>
    </source>
</evidence>
<organism evidence="26 27">
    <name type="scientific">Probosciger aterrimus</name>
    <name type="common">Palm cockatoo</name>
    <dbReference type="NCBI Taxonomy" id="141839"/>
    <lineage>
        <taxon>Eukaryota</taxon>
        <taxon>Metazoa</taxon>
        <taxon>Chordata</taxon>
        <taxon>Craniata</taxon>
        <taxon>Vertebrata</taxon>
        <taxon>Euteleostomi</taxon>
        <taxon>Archelosauria</taxon>
        <taxon>Archosauria</taxon>
        <taxon>Dinosauria</taxon>
        <taxon>Saurischia</taxon>
        <taxon>Theropoda</taxon>
        <taxon>Coelurosauria</taxon>
        <taxon>Aves</taxon>
        <taxon>Neognathae</taxon>
        <taxon>Neoaves</taxon>
        <taxon>Telluraves</taxon>
        <taxon>Australaves</taxon>
        <taxon>Psittaciformes</taxon>
        <taxon>Cacatuidae</taxon>
        <taxon>Probosciger</taxon>
    </lineage>
</organism>
<keyword evidence="10 21" id="KW-0130">Cell adhesion</keyword>
<dbReference type="FunFam" id="2.130.10.130:FF:000003">
    <property type="entry name" value="Integrin alpha V"/>
    <property type="match status" value="1"/>
</dbReference>
<dbReference type="GO" id="GO:0046872">
    <property type="term" value="F:metal ion binding"/>
    <property type="evidence" value="ECO:0007669"/>
    <property type="project" value="UniProtKB-KW"/>
</dbReference>
<dbReference type="PANTHER" id="PTHR23220:SF4">
    <property type="entry name" value="INTEGRIN ALPHA-V"/>
    <property type="match status" value="1"/>
</dbReference>
<sequence length="1033" mass="114078">VLLGGALAPGGAFNLDVERPAVYSGPQGSYFGFAVDFFAPDPSSVYLLVGAPKANTTQHNIVEGGQVLKCNWNSNRNCQPIVFDSTGNRDFAPDDPLEFKSHQWFGASVRSKTDKILACAPLYHWRTETKQEREPVGTCYLLAGSKSVEYAPCRSTTIDADGQGFCQGGFSIDFTKGDRVLLGGPGSFYWQGQLISDRVTEIVAKYDSKVYSTKYDDQLATRPASAAFDDSYLGYSVTVGDFNSDGIEDFVSGVPRAARTLGMVSIYNGKNMSSMYNFTGEQMAAYFGYSVAATDINGDNYTDLFIGAPLFMDRSSDGKLQEVGQVSICLQRASGGFQITKLNGFEIFARFSSSIAPLGDLDQDGFNDIAVAAPYGGEDKRGLVYIYNGRANGLNAVPSQILEGQWAARTMPPSFGYSLKGATDVDKNGYPDLIVGAFGVDTAVLYRARPVIRVNAALEVNPTILNPENKACSLSDVKVSCFKVKFCLKADGKGKLPNSLNFQVELLLDKLKQKGAIRRALFLHSKQPSHSKNMTITKGGKMNCEELDAFLRVSSQLCIIVTKVLVTKWIGNSILSVVMDFLDKSSGHKIRVTISKERESQQAEVVLPLRSGDDNVCKPKLKVSVESDQKQIYIGDDNPLTLIVSAQNLGEGAYEAELFVIVPPQADFIGVVRNNEALARLSCAFKTENQTRMVVCDLGNPMKAGTKLLAGLRFSVHQQSEMDTSVKFDLQIRSSNLYDNLSPVAFYQADLAILAAVEIRGVSSPDHIFLPIANWQPKENPETEDDIGPLVQHIYELRNNGPSAFSKVMMTLQWPYKYKNYTLLYIVQYEIDGPMNCTSDMEINPLKIKISASKDDDKNETLSREDNRHHRISRRDITDIEGDVHTLGCGTADCLKIVCQVGHLERGKSAILYLKSRLWTQTFMNKENQNHSYSLKSSASFNVIEFPYKNLSFEDIHNSTVVTTNITWGIQPQPMPVPVWVIILAVLAGLLLLAVLVFVMYRMGFFKRVRPPQEEQEREQLQPHENGEGTSEA</sequence>
<evidence type="ECO:0000256" key="4">
    <source>
        <dbReference type="ARBA" id="ARBA00022685"/>
    </source>
</evidence>
<dbReference type="Gene3D" id="2.60.40.1460">
    <property type="entry name" value="Integrin domains. Chain A, domain 2"/>
    <property type="match status" value="1"/>
</dbReference>
<dbReference type="InterPro" id="IPR048286">
    <property type="entry name" value="Integrin_alpha_Ig-like_3"/>
</dbReference>
<reference evidence="26 27" key="1">
    <citation type="submission" date="2019-09" db="EMBL/GenBank/DDBJ databases">
        <title>Bird 10,000 Genomes (B10K) Project - Family phase.</title>
        <authorList>
            <person name="Zhang G."/>
        </authorList>
    </citation>
    <scope>NUCLEOTIDE SEQUENCE [LARGE SCALE GENOMIC DNA]</scope>
    <source>
        <strain evidence="26">B10K-DU-017-47</strain>
    </source>
</reference>
<dbReference type="PRINTS" id="PR01185">
    <property type="entry name" value="INTEGRINA"/>
</dbReference>
<accession>A0A7K5FNJ9</accession>
<feature type="repeat" description="FG-GAP" evidence="20">
    <location>
        <begin position="14"/>
        <end position="79"/>
    </location>
</feature>
<feature type="domain" description="Integrin alpha third immunoglobulin-like" evidence="25">
    <location>
        <begin position="757"/>
        <end position="968"/>
    </location>
</feature>
<evidence type="ECO:0000313" key="26">
    <source>
        <dbReference type="EMBL" id="NWS46213.1"/>
    </source>
</evidence>
<dbReference type="SUPFAM" id="SSF69318">
    <property type="entry name" value="Integrin alpha N-terminal domain"/>
    <property type="match status" value="1"/>
</dbReference>
<dbReference type="GO" id="GO:0007160">
    <property type="term" value="P:cell-matrix adhesion"/>
    <property type="evidence" value="ECO:0007669"/>
    <property type="project" value="TreeGrafter"/>
</dbReference>
<feature type="repeat" description="FG-GAP" evidence="20">
    <location>
        <begin position="273"/>
        <end position="338"/>
    </location>
</feature>
<dbReference type="GO" id="GO:0001525">
    <property type="term" value="P:angiogenesis"/>
    <property type="evidence" value="ECO:0007669"/>
    <property type="project" value="TreeGrafter"/>
</dbReference>
<evidence type="ECO:0000256" key="20">
    <source>
        <dbReference type="PROSITE-ProRule" id="PRU00803"/>
    </source>
</evidence>
<evidence type="ECO:0000256" key="7">
    <source>
        <dbReference type="ARBA" id="ARBA00022729"/>
    </source>
</evidence>
<dbReference type="InterPro" id="IPR013517">
    <property type="entry name" value="FG-GAP"/>
</dbReference>
<keyword evidence="17" id="KW-0325">Glycoprotein</keyword>
<dbReference type="GO" id="GO:0005925">
    <property type="term" value="C:focal adhesion"/>
    <property type="evidence" value="ECO:0007669"/>
    <property type="project" value="UniProtKB-SubCell"/>
</dbReference>
<name>A0A7K5FNJ9_PROAR</name>
<dbReference type="Pfam" id="PF00357">
    <property type="entry name" value="Integrin_alpha"/>
    <property type="match status" value="1"/>
</dbReference>
<evidence type="ECO:0000256" key="6">
    <source>
        <dbReference type="ARBA" id="ARBA00022723"/>
    </source>
</evidence>
<evidence type="ECO:0000256" key="21">
    <source>
        <dbReference type="RuleBase" id="RU003762"/>
    </source>
</evidence>
<dbReference type="InterPro" id="IPR013519">
    <property type="entry name" value="Int_alpha_beta-p"/>
</dbReference>
<evidence type="ECO:0000256" key="3">
    <source>
        <dbReference type="ARBA" id="ARBA00008054"/>
    </source>
</evidence>
<keyword evidence="8" id="KW-0677">Repeat</keyword>
<feature type="repeat" description="FG-GAP" evidence="20">
    <location>
        <begin position="154"/>
        <end position="206"/>
    </location>
</feature>
<keyword evidence="14 21" id="KW-0472">Membrane</keyword>
<evidence type="ECO:0000313" key="27">
    <source>
        <dbReference type="Proteomes" id="UP000562415"/>
    </source>
</evidence>
<dbReference type="AlphaFoldDB" id="A0A7K5FNJ9"/>
<keyword evidence="16 21" id="KW-0675">Receptor</keyword>
<dbReference type="Pfam" id="PF20805">
    <property type="entry name" value="Integrin_A_Ig_2"/>
    <property type="match status" value="1"/>
</dbReference>
<dbReference type="FunFam" id="2.60.40.1510:FF:000001">
    <property type="entry name" value="Integrin alpha V"/>
    <property type="match status" value="1"/>
</dbReference>
<feature type="non-terminal residue" evidence="26">
    <location>
        <position position="1033"/>
    </location>
</feature>
<dbReference type="GO" id="GO:0005178">
    <property type="term" value="F:integrin binding"/>
    <property type="evidence" value="ECO:0007669"/>
    <property type="project" value="TreeGrafter"/>
</dbReference>
<feature type="repeat" description="FG-GAP" evidence="20">
    <location>
        <begin position="90"/>
        <end position="151"/>
    </location>
</feature>
<dbReference type="PROSITE" id="PS00242">
    <property type="entry name" value="INTEGRIN_ALPHA"/>
    <property type="match status" value="1"/>
</dbReference>
<dbReference type="GO" id="GO:0007229">
    <property type="term" value="P:integrin-mediated signaling pathway"/>
    <property type="evidence" value="ECO:0007669"/>
    <property type="project" value="UniProtKB-KW"/>
</dbReference>
<dbReference type="EMBL" id="VYZH01002945">
    <property type="protein sequence ID" value="NWS46213.1"/>
    <property type="molecule type" value="Genomic_DNA"/>
</dbReference>
<evidence type="ECO:0000256" key="15">
    <source>
        <dbReference type="ARBA" id="ARBA00023157"/>
    </source>
</evidence>